<dbReference type="KEGG" id="alka:J0B03_03415"/>
<organism evidence="1 2">
    <name type="scientific">Alkalibacter rhizosphaerae</name>
    <dbReference type="NCBI Taxonomy" id="2815577"/>
    <lineage>
        <taxon>Bacteria</taxon>
        <taxon>Bacillati</taxon>
        <taxon>Bacillota</taxon>
        <taxon>Clostridia</taxon>
        <taxon>Eubacteriales</taxon>
        <taxon>Eubacteriaceae</taxon>
        <taxon>Alkalibacter</taxon>
    </lineage>
</organism>
<dbReference type="EMBL" id="CP071444">
    <property type="protein sequence ID" value="QSX09130.1"/>
    <property type="molecule type" value="Genomic_DNA"/>
</dbReference>
<sequence>MGKYENNKEALLEDLDFLTKYIREESAKGHFITYEDFLLKPLSFEEEDMELLLEELKSNVDYIQIKEVQGKETRYFYSTEKMNEQYASLLLRTKEKDFLQLIADTVRDDSKRYPKTTNIKKFLGSPYHLTTEELDAVLAQMEKDDAYQDIKKTKASNGAVCLYSDKHLVKARAEYLTEYEEVTRYEYQ</sequence>
<name>A0A975AJ23_9FIRM</name>
<dbReference type="Proteomes" id="UP000663499">
    <property type="component" value="Chromosome"/>
</dbReference>
<reference evidence="1" key="1">
    <citation type="submission" date="2021-03" db="EMBL/GenBank/DDBJ databases">
        <title>Alkalibacter marinus sp. nov., isolated from tidal flat sediment.</title>
        <authorList>
            <person name="Namirimu T."/>
            <person name="Yang J.-A."/>
            <person name="Yang S.-H."/>
            <person name="Kim Y.-J."/>
            <person name="Kwon K.K."/>
        </authorList>
    </citation>
    <scope>NUCLEOTIDE SEQUENCE</scope>
    <source>
        <strain evidence="1">ES005</strain>
    </source>
</reference>
<gene>
    <name evidence="1" type="ORF">J0B03_03415</name>
</gene>
<dbReference type="AlphaFoldDB" id="A0A975AJ23"/>
<keyword evidence="2" id="KW-1185">Reference proteome</keyword>
<evidence type="ECO:0000313" key="2">
    <source>
        <dbReference type="Proteomes" id="UP000663499"/>
    </source>
</evidence>
<evidence type="ECO:0000313" key="1">
    <source>
        <dbReference type="EMBL" id="QSX09130.1"/>
    </source>
</evidence>
<proteinExistence type="predicted"/>
<protein>
    <submittedName>
        <fullName evidence="1">Uncharacterized protein</fullName>
    </submittedName>
</protein>
<accession>A0A975AJ23</accession>
<dbReference type="RefSeq" id="WP_207300469.1">
    <property type="nucleotide sequence ID" value="NZ_CP071444.1"/>
</dbReference>